<evidence type="ECO:0000313" key="4">
    <source>
        <dbReference type="Proteomes" id="UP000248168"/>
    </source>
</evidence>
<keyword evidence="4" id="KW-1185">Reference proteome</keyword>
<reference evidence="4" key="1">
    <citation type="submission" date="2018-04" db="EMBL/GenBank/DDBJ databases">
        <authorList>
            <person name="Lucker S."/>
            <person name="Sakoula D."/>
        </authorList>
    </citation>
    <scope>NUCLEOTIDE SEQUENCE [LARGE SCALE GENOMIC DNA]</scope>
</reference>
<dbReference type="EMBL" id="OUNR01000012">
    <property type="protein sequence ID" value="SPP64561.1"/>
    <property type="molecule type" value="Genomic_DNA"/>
</dbReference>
<dbReference type="InterPro" id="IPR051702">
    <property type="entry name" value="SH3_domain_YSC84-like"/>
</dbReference>
<name>A0A330L458_9BACT</name>
<sequence length="245" mass="25774">MMHRIPFFALILTLLFGSAVGPTSAMASSDERELTELVDRSKTTLESFMADPNMAWFRDHIKDAKGVFIVPRMWKGAFFFGGEGGTGVFLVKNATGDEWSDAAFYTMGTASVGFQFGVQASEIVLLAMTQRGVESMLSNTFKLGADVAVAAGPIGAGVEGASAALSTDLITFARAKGLFGGISLEGAVITVRDESNRLYYGKAVRPVDILMMRTVSNPLSAGLRGALARAAAGKSPSQADAPASN</sequence>
<evidence type="ECO:0000256" key="1">
    <source>
        <dbReference type="SAM" id="SignalP"/>
    </source>
</evidence>
<dbReference type="CDD" id="cd11524">
    <property type="entry name" value="SYLF"/>
    <property type="match status" value="1"/>
</dbReference>
<evidence type="ECO:0000259" key="2">
    <source>
        <dbReference type="Pfam" id="PF04366"/>
    </source>
</evidence>
<organism evidence="3 4">
    <name type="scientific">Nitrospira lenta</name>
    <dbReference type="NCBI Taxonomy" id="1436998"/>
    <lineage>
        <taxon>Bacteria</taxon>
        <taxon>Pseudomonadati</taxon>
        <taxon>Nitrospirota</taxon>
        <taxon>Nitrospiria</taxon>
        <taxon>Nitrospirales</taxon>
        <taxon>Nitrospiraceae</taxon>
        <taxon>Nitrospira</taxon>
    </lineage>
</organism>
<proteinExistence type="predicted"/>
<dbReference type="InParanoid" id="A0A330L458"/>
<feature type="chain" id="PRO_5016305892" description="Ysc84 actin-binding domain-containing protein" evidence="1">
    <location>
        <begin position="28"/>
        <end position="245"/>
    </location>
</feature>
<feature type="signal peptide" evidence="1">
    <location>
        <begin position="1"/>
        <end position="27"/>
    </location>
</feature>
<dbReference type="PANTHER" id="PTHR15629">
    <property type="entry name" value="SH3YL1 PROTEIN"/>
    <property type="match status" value="1"/>
</dbReference>
<dbReference type="AlphaFoldDB" id="A0A330L458"/>
<keyword evidence="1" id="KW-0732">Signal</keyword>
<dbReference type="RefSeq" id="WP_219999404.1">
    <property type="nucleotide sequence ID" value="NZ_OUNR01000012.1"/>
</dbReference>
<feature type="domain" description="Ysc84 actin-binding" evidence="2">
    <location>
        <begin position="109"/>
        <end position="229"/>
    </location>
</feature>
<dbReference type="GO" id="GO:0035091">
    <property type="term" value="F:phosphatidylinositol binding"/>
    <property type="evidence" value="ECO:0007669"/>
    <property type="project" value="TreeGrafter"/>
</dbReference>
<dbReference type="Proteomes" id="UP000248168">
    <property type="component" value="Unassembled WGS sequence"/>
</dbReference>
<gene>
    <name evidence="3" type="ORF">NITLEN_20201</name>
</gene>
<dbReference type="Pfam" id="PF04366">
    <property type="entry name" value="Ysc84"/>
    <property type="match status" value="1"/>
</dbReference>
<protein>
    <recommendedName>
        <fullName evidence="2">Ysc84 actin-binding domain-containing protein</fullName>
    </recommendedName>
</protein>
<evidence type="ECO:0000313" key="3">
    <source>
        <dbReference type="EMBL" id="SPP64561.1"/>
    </source>
</evidence>
<dbReference type="InterPro" id="IPR007461">
    <property type="entry name" value="Ysc84_actin-binding"/>
</dbReference>
<dbReference type="PANTHER" id="PTHR15629:SF2">
    <property type="entry name" value="SH3 DOMAIN-CONTAINING YSC84-LIKE PROTEIN 1"/>
    <property type="match status" value="1"/>
</dbReference>
<accession>A0A330L458</accession>